<accession>A0ABP0SVD0</accession>
<protein>
    <recommendedName>
        <fullName evidence="9">Transmembrane protein 14C</fullName>
    </recommendedName>
</protein>
<evidence type="ECO:0000313" key="8">
    <source>
        <dbReference type="Proteomes" id="UP001642484"/>
    </source>
</evidence>
<keyword evidence="5 6" id="KW-0472">Membrane</keyword>
<keyword evidence="4 6" id="KW-1133">Transmembrane helix</keyword>
<evidence type="ECO:0000256" key="2">
    <source>
        <dbReference type="ARBA" id="ARBA00007590"/>
    </source>
</evidence>
<name>A0ABP0SVD0_9DINO</name>
<evidence type="ECO:0008006" key="9">
    <source>
        <dbReference type="Google" id="ProtNLM"/>
    </source>
</evidence>
<comment type="subcellular location">
    <subcellularLocation>
        <location evidence="1">Membrane</location>
    </subcellularLocation>
</comment>
<organism evidence="7 8">
    <name type="scientific">Durusdinium trenchii</name>
    <dbReference type="NCBI Taxonomy" id="1381693"/>
    <lineage>
        <taxon>Eukaryota</taxon>
        <taxon>Sar</taxon>
        <taxon>Alveolata</taxon>
        <taxon>Dinophyceae</taxon>
        <taxon>Suessiales</taxon>
        <taxon>Symbiodiniaceae</taxon>
        <taxon>Durusdinium</taxon>
    </lineage>
</organism>
<dbReference type="InterPro" id="IPR005349">
    <property type="entry name" value="TMEM14"/>
</dbReference>
<evidence type="ECO:0000256" key="3">
    <source>
        <dbReference type="ARBA" id="ARBA00022692"/>
    </source>
</evidence>
<evidence type="ECO:0000256" key="5">
    <source>
        <dbReference type="ARBA" id="ARBA00023136"/>
    </source>
</evidence>
<comment type="similarity">
    <text evidence="2">Belongs to the TMEM14 family.</text>
</comment>
<gene>
    <name evidence="7" type="ORF">CCMP2556_LOCUS53948</name>
</gene>
<evidence type="ECO:0000256" key="4">
    <source>
        <dbReference type="ARBA" id="ARBA00022989"/>
    </source>
</evidence>
<dbReference type="Gene3D" id="1.10.10.1740">
    <property type="entry name" value="Transmembrane protein 14-like"/>
    <property type="match status" value="1"/>
</dbReference>
<proteinExistence type="inferred from homology"/>
<sequence length="94" mass="9403">MDVNTLLGAAVTAGGIAGFASKGSVPSLVAGGLSGLALIACGQTARFKAAAAISAILTLMMSIRFAKTKKVMPAGMVAMRSSGGVLYNLLKMKQ</sequence>
<keyword evidence="8" id="KW-1185">Reference proteome</keyword>
<keyword evidence="3 6" id="KW-0812">Transmembrane</keyword>
<evidence type="ECO:0000313" key="7">
    <source>
        <dbReference type="EMBL" id="CAK9116333.1"/>
    </source>
</evidence>
<comment type="caution">
    <text evidence="7">The sequence shown here is derived from an EMBL/GenBank/DDBJ whole genome shotgun (WGS) entry which is preliminary data.</text>
</comment>
<evidence type="ECO:0000256" key="6">
    <source>
        <dbReference type="SAM" id="Phobius"/>
    </source>
</evidence>
<reference evidence="7 8" key="1">
    <citation type="submission" date="2024-02" db="EMBL/GenBank/DDBJ databases">
        <authorList>
            <person name="Chen Y."/>
            <person name="Shah S."/>
            <person name="Dougan E. K."/>
            <person name="Thang M."/>
            <person name="Chan C."/>
        </authorList>
    </citation>
    <scope>NUCLEOTIDE SEQUENCE [LARGE SCALE GENOMIC DNA]</scope>
</reference>
<evidence type="ECO:0000256" key="1">
    <source>
        <dbReference type="ARBA" id="ARBA00004370"/>
    </source>
</evidence>
<dbReference type="EMBL" id="CAXAMN010028362">
    <property type="protein sequence ID" value="CAK9116333.1"/>
    <property type="molecule type" value="Genomic_DNA"/>
</dbReference>
<dbReference type="InterPro" id="IPR044890">
    <property type="entry name" value="TMEM14_sf"/>
</dbReference>
<dbReference type="Proteomes" id="UP001642484">
    <property type="component" value="Unassembled WGS sequence"/>
</dbReference>
<feature type="transmembrane region" description="Helical" evidence="6">
    <location>
        <begin position="49"/>
        <end position="66"/>
    </location>
</feature>
<dbReference type="PANTHER" id="PTHR12668">
    <property type="entry name" value="TRANSMEMBRANE PROTEIN 14, 15"/>
    <property type="match status" value="1"/>
</dbReference>
<dbReference type="PANTHER" id="PTHR12668:SF43">
    <property type="entry name" value="TRANSMEMBRANE PROTEIN 14 HOMOLOG"/>
    <property type="match status" value="1"/>
</dbReference>
<dbReference type="Pfam" id="PF03647">
    <property type="entry name" value="Tmemb_14"/>
    <property type="match status" value="1"/>
</dbReference>